<evidence type="ECO:0000313" key="1">
    <source>
        <dbReference type="EMBL" id="OGL73149.1"/>
    </source>
</evidence>
<protein>
    <submittedName>
        <fullName evidence="1">Uncharacterized protein</fullName>
    </submittedName>
</protein>
<dbReference type="EMBL" id="MGDZ01000041">
    <property type="protein sequence ID" value="OGL73149.1"/>
    <property type="molecule type" value="Genomic_DNA"/>
</dbReference>
<comment type="caution">
    <text evidence="1">The sequence shown here is derived from an EMBL/GenBank/DDBJ whole genome shotgun (WGS) entry which is preliminary data.</text>
</comment>
<gene>
    <name evidence="1" type="ORF">A3D72_00265</name>
</gene>
<dbReference type="Proteomes" id="UP000176303">
    <property type="component" value="Unassembled WGS sequence"/>
</dbReference>
<name>A0A1F7U4I3_9BACT</name>
<proteinExistence type="predicted"/>
<sequence>MSQRKTFPPVAPYIERLLDEHVDDPEEFVRIVRMSDLSVPAMLDLAIESDRDPMAVARELGGAR</sequence>
<reference evidence="1 2" key="1">
    <citation type="journal article" date="2016" name="Nat. Commun.">
        <title>Thousands of microbial genomes shed light on interconnected biogeochemical processes in an aquifer system.</title>
        <authorList>
            <person name="Anantharaman K."/>
            <person name="Brown C.T."/>
            <person name="Hug L.A."/>
            <person name="Sharon I."/>
            <person name="Castelle C.J."/>
            <person name="Probst A.J."/>
            <person name="Thomas B.C."/>
            <person name="Singh A."/>
            <person name="Wilkins M.J."/>
            <person name="Karaoz U."/>
            <person name="Brodie E.L."/>
            <person name="Williams K.H."/>
            <person name="Hubbard S.S."/>
            <person name="Banfield J.F."/>
        </authorList>
    </citation>
    <scope>NUCLEOTIDE SEQUENCE [LARGE SCALE GENOMIC DNA]</scope>
</reference>
<evidence type="ECO:0000313" key="2">
    <source>
        <dbReference type="Proteomes" id="UP000176303"/>
    </source>
</evidence>
<accession>A0A1F7U4I3</accession>
<organism evidence="1 2">
    <name type="scientific">Candidatus Uhrbacteria bacterium RIFCSPHIGHO2_02_FULL_57_19</name>
    <dbReference type="NCBI Taxonomy" id="1802391"/>
    <lineage>
        <taxon>Bacteria</taxon>
        <taxon>Candidatus Uhriibacteriota</taxon>
    </lineage>
</organism>
<dbReference type="AlphaFoldDB" id="A0A1F7U4I3"/>